<evidence type="ECO:0000313" key="8">
    <source>
        <dbReference type="EMBL" id="KKD01733.1"/>
    </source>
</evidence>
<keyword evidence="9" id="KW-1185">Reference proteome</keyword>
<evidence type="ECO:0000256" key="5">
    <source>
        <dbReference type="ARBA" id="ARBA00023326"/>
    </source>
</evidence>
<feature type="domain" description="Cellulase Ig-like" evidence="7">
    <location>
        <begin position="3"/>
        <end position="83"/>
    </location>
</feature>
<gene>
    <name evidence="8" type="ORF">KY46_02805</name>
</gene>
<dbReference type="RefSeq" id="WP_046219061.1">
    <property type="nucleotide sequence ID" value="NZ_JWYV01000001.1"/>
</dbReference>
<organism evidence="8 9">
    <name type="scientific">Photobacterium halotolerans</name>
    <dbReference type="NCBI Taxonomy" id="265726"/>
    <lineage>
        <taxon>Bacteria</taxon>
        <taxon>Pseudomonadati</taxon>
        <taxon>Pseudomonadota</taxon>
        <taxon>Gammaproteobacteria</taxon>
        <taxon>Vibrionales</taxon>
        <taxon>Vibrionaceae</taxon>
        <taxon>Photobacterium</taxon>
    </lineage>
</organism>
<proteinExistence type="inferred from homology"/>
<dbReference type="InterPro" id="IPR004197">
    <property type="entry name" value="Cellulase_Ig-like"/>
</dbReference>
<dbReference type="InterPro" id="IPR012341">
    <property type="entry name" value="6hp_glycosidase-like_sf"/>
</dbReference>
<sequence length="579" mass="65442">MQLLINHLGYERTGHKVAIVQHQAALSLTQATLIRSDDRQAVMQLPLSQSQRTDQWHTGTATPIDFSAWQEAGRYRIRFGELESSDFEIADGLLMQRTFSDVLHYFKSQRCGGKFDQRDHAVPLFGHQDTVVDAHGGWYDASGDVSKYLSHLSYANYLNPQQTPMVVWNMLTAFESLQGDPAFADFSRVRLIEEALFGADFLLRMHAPQGYFYMTVFDKWSKSTGQREICSYSTQEGIKADTYQAAFRQGGGIAIAALAAAARLVRSPAVEKLDLGEIKNTDAYLESAQTAYWHLKTHNCQYLDNGEENIIDEYCALLAAVELFKATGQTRYLSEARDWAERLAARQQSDHQQQHYWSANADGSRPYFHAAEAGLPVISLLQYLQIESDRHRLNTIETVLDNALHFELNITQSAANPFGYPRQYVKAVDGDKHSAFFIPHNNESGYWWQGENARLGSLAAMAFMAAPVVHNSELRHRLKDYGHQLLNWMLGLNPFDMSMLDGHGRNNPVYLPELGFFNAKGGICNGITSGFDNESDIAFAPPAQAGDMLQNWRWGEQWIPHAAWYLLAIVMQCKERRHG</sequence>
<dbReference type="Proteomes" id="UP000033633">
    <property type="component" value="Unassembled WGS sequence"/>
</dbReference>
<dbReference type="GO" id="GO:0000272">
    <property type="term" value="P:polysaccharide catabolic process"/>
    <property type="evidence" value="ECO:0007669"/>
    <property type="project" value="UniProtKB-KW"/>
</dbReference>
<reference evidence="8 9" key="1">
    <citation type="submission" date="2014-12" db="EMBL/GenBank/DDBJ databases">
        <title>Mercury Reductase activity and rhizosphere competence traits in the genome of root associated Photobacterium halotolerans MELD1.</title>
        <authorList>
            <person name="Mathew D.C."/>
            <person name="Huang C.-C."/>
        </authorList>
    </citation>
    <scope>NUCLEOTIDE SEQUENCE [LARGE SCALE GENOMIC DNA]</scope>
    <source>
        <strain evidence="8 9">MELD1</strain>
    </source>
</reference>
<keyword evidence="3" id="KW-0119">Carbohydrate metabolism</keyword>
<evidence type="ECO:0000256" key="3">
    <source>
        <dbReference type="ARBA" id="ARBA00023277"/>
    </source>
</evidence>
<dbReference type="InterPro" id="IPR008928">
    <property type="entry name" value="6-hairpin_glycosidase_sf"/>
</dbReference>
<dbReference type="Pfam" id="PF02927">
    <property type="entry name" value="CelD_N"/>
    <property type="match status" value="1"/>
</dbReference>
<dbReference type="SUPFAM" id="SSF48208">
    <property type="entry name" value="Six-hairpin glycosidases"/>
    <property type="match status" value="1"/>
</dbReference>
<dbReference type="GO" id="GO:0008810">
    <property type="term" value="F:cellulase activity"/>
    <property type="evidence" value="ECO:0007669"/>
    <property type="project" value="InterPro"/>
</dbReference>
<evidence type="ECO:0000256" key="2">
    <source>
        <dbReference type="ARBA" id="ARBA00022801"/>
    </source>
</evidence>
<feature type="domain" description="Glycoside hydrolase family 9" evidence="6">
    <location>
        <begin position="98"/>
        <end position="508"/>
    </location>
</feature>
<keyword evidence="4" id="KW-0326">Glycosidase</keyword>
<keyword evidence="2" id="KW-0378">Hydrolase</keyword>
<evidence type="ECO:0000259" key="6">
    <source>
        <dbReference type="Pfam" id="PF00759"/>
    </source>
</evidence>
<dbReference type="SUPFAM" id="SSF81296">
    <property type="entry name" value="E set domains"/>
    <property type="match status" value="1"/>
</dbReference>
<dbReference type="InterPro" id="IPR014756">
    <property type="entry name" value="Ig_E-set"/>
</dbReference>
<dbReference type="OrthoDB" id="9808897at2"/>
<dbReference type="CDD" id="cd02850">
    <property type="entry name" value="E_set_Cellulase_N"/>
    <property type="match status" value="1"/>
</dbReference>
<comment type="caution">
    <text evidence="8">The sequence shown here is derived from an EMBL/GenBank/DDBJ whole genome shotgun (WGS) entry which is preliminary data.</text>
</comment>
<evidence type="ECO:0000259" key="7">
    <source>
        <dbReference type="Pfam" id="PF02927"/>
    </source>
</evidence>
<protein>
    <submittedName>
        <fullName evidence="8">Chitobiase</fullName>
    </submittedName>
</protein>
<dbReference type="InterPro" id="IPR013783">
    <property type="entry name" value="Ig-like_fold"/>
</dbReference>
<evidence type="ECO:0000256" key="1">
    <source>
        <dbReference type="ARBA" id="ARBA00007072"/>
    </source>
</evidence>
<dbReference type="STRING" id="265726.KY46_02805"/>
<dbReference type="EMBL" id="JWYV01000001">
    <property type="protein sequence ID" value="KKD01733.1"/>
    <property type="molecule type" value="Genomic_DNA"/>
</dbReference>
<dbReference type="PATRIC" id="fig|265726.11.peg.606"/>
<name>A0A0F5VI63_9GAMM</name>
<keyword evidence="5" id="KW-0624">Polysaccharide degradation</keyword>
<dbReference type="PANTHER" id="PTHR22298">
    <property type="entry name" value="ENDO-1,4-BETA-GLUCANASE"/>
    <property type="match status" value="1"/>
</dbReference>
<dbReference type="Gene3D" id="1.50.10.10">
    <property type="match status" value="1"/>
</dbReference>
<dbReference type="Gene3D" id="2.60.40.10">
    <property type="entry name" value="Immunoglobulins"/>
    <property type="match status" value="1"/>
</dbReference>
<evidence type="ECO:0000256" key="4">
    <source>
        <dbReference type="ARBA" id="ARBA00023295"/>
    </source>
</evidence>
<accession>A0A0F5VI63</accession>
<dbReference type="Pfam" id="PF00759">
    <property type="entry name" value="Glyco_hydro_9"/>
    <property type="match status" value="1"/>
</dbReference>
<evidence type="ECO:0000313" key="9">
    <source>
        <dbReference type="Proteomes" id="UP000033633"/>
    </source>
</evidence>
<dbReference type="InterPro" id="IPR001701">
    <property type="entry name" value="Glyco_hydro_9"/>
</dbReference>
<dbReference type="AlphaFoldDB" id="A0A0F5VI63"/>
<comment type="similarity">
    <text evidence="1">Belongs to the glycosyl hydrolase 9 (cellulase E) family.</text>
</comment>